<dbReference type="Proteomes" id="UP001500689">
    <property type="component" value="Unassembled WGS sequence"/>
</dbReference>
<protein>
    <submittedName>
        <fullName evidence="6">Crp/Fnr family transcriptional regulator</fullName>
    </submittedName>
</protein>
<dbReference type="PROSITE" id="PS51063">
    <property type="entry name" value="HTH_CRP_2"/>
    <property type="match status" value="1"/>
</dbReference>
<gene>
    <name evidence="6" type="ORF">GCM10022222_14390</name>
</gene>
<evidence type="ECO:0000259" key="4">
    <source>
        <dbReference type="PROSITE" id="PS50042"/>
    </source>
</evidence>
<dbReference type="PROSITE" id="PS50042">
    <property type="entry name" value="CNMP_BINDING_3"/>
    <property type="match status" value="1"/>
</dbReference>
<dbReference type="SUPFAM" id="SSF51206">
    <property type="entry name" value="cAMP-binding domain-like"/>
    <property type="match status" value="1"/>
</dbReference>
<dbReference type="InterPro" id="IPR036390">
    <property type="entry name" value="WH_DNA-bd_sf"/>
</dbReference>
<name>A0ABP6VG29_9PSEU</name>
<dbReference type="PANTHER" id="PTHR24567">
    <property type="entry name" value="CRP FAMILY TRANSCRIPTIONAL REGULATORY PROTEIN"/>
    <property type="match status" value="1"/>
</dbReference>
<evidence type="ECO:0000313" key="6">
    <source>
        <dbReference type="EMBL" id="GAA3532278.1"/>
    </source>
</evidence>
<dbReference type="SMART" id="SM00100">
    <property type="entry name" value="cNMP"/>
    <property type="match status" value="1"/>
</dbReference>
<keyword evidence="3" id="KW-0804">Transcription</keyword>
<keyword evidence="1" id="KW-0805">Transcription regulation</keyword>
<dbReference type="InterPro" id="IPR000595">
    <property type="entry name" value="cNMP-bd_dom"/>
</dbReference>
<accession>A0ABP6VG29</accession>
<dbReference type="InterPro" id="IPR014710">
    <property type="entry name" value="RmlC-like_jellyroll"/>
</dbReference>
<comment type="caution">
    <text evidence="6">The sequence shown here is derived from an EMBL/GenBank/DDBJ whole genome shotgun (WGS) entry which is preliminary data.</text>
</comment>
<dbReference type="EMBL" id="BAAAZN010000002">
    <property type="protein sequence ID" value="GAA3532278.1"/>
    <property type="molecule type" value="Genomic_DNA"/>
</dbReference>
<dbReference type="InterPro" id="IPR050397">
    <property type="entry name" value="Env_Response_Regulators"/>
</dbReference>
<dbReference type="InterPro" id="IPR018490">
    <property type="entry name" value="cNMP-bd_dom_sf"/>
</dbReference>
<dbReference type="RefSeq" id="WP_344856545.1">
    <property type="nucleotide sequence ID" value="NZ_BAAAZN010000002.1"/>
</dbReference>
<dbReference type="Gene3D" id="2.60.120.10">
    <property type="entry name" value="Jelly Rolls"/>
    <property type="match status" value="1"/>
</dbReference>
<evidence type="ECO:0000256" key="1">
    <source>
        <dbReference type="ARBA" id="ARBA00023015"/>
    </source>
</evidence>
<dbReference type="SUPFAM" id="SSF46785">
    <property type="entry name" value="Winged helix' DNA-binding domain"/>
    <property type="match status" value="1"/>
</dbReference>
<keyword evidence="7" id="KW-1185">Reference proteome</keyword>
<dbReference type="Pfam" id="PF00027">
    <property type="entry name" value="cNMP_binding"/>
    <property type="match status" value="1"/>
</dbReference>
<dbReference type="PANTHER" id="PTHR24567:SF74">
    <property type="entry name" value="HTH-TYPE TRANSCRIPTIONAL REGULATOR ARCR"/>
    <property type="match status" value="1"/>
</dbReference>
<proteinExistence type="predicted"/>
<organism evidence="6 7">
    <name type="scientific">Amycolatopsis ultiminotia</name>
    <dbReference type="NCBI Taxonomy" id="543629"/>
    <lineage>
        <taxon>Bacteria</taxon>
        <taxon>Bacillati</taxon>
        <taxon>Actinomycetota</taxon>
        <taxon>Actinomycetes</taxon>
        <taxon>Pseudonocardiales</taxon>
        <taxon>Pseudonocardiaceae</taxon>
        <taxon>Amycolatopsis</taxon>
    </lineage>
</organism>
<dbReference type="Pfam" id="PF13545">
    <property type="entry name" value="HTH_Crp_2"/>
    <property type="match status" value="1"/>
</dbReference>
<dbReference type="PROSITE" id="PS00888">
    <property type="entry name" value="CNMP_BINDING_1"/>
    <property type="match status" value="1"/>
</dbReference>
<dbReference type="InterPro" id="IPR018488">
    <property type="entry name" value="cNMP-bd_CS"/>
</dbReference>
<evidence type="ECO:0000256" key="2">
    <source>
        <dbReference type="ARBA" id="ARBA00023125"/>
    </source>
</evidence>
<feature type="domain" description="Cyclic nucleotide-binding" evidence="4">
    <location>
        <begin position="10"/>
        <end position="112"/>
    </location>
</feature>
<sequence>METTGLSSGFWPALGAGDRDKLTALAVRHSYRRGDVLCREGDRAGAVLLLLTGHVRITNVTPDGREVVIGVRVAGDVVGELAAIDGGPRSATVEALDDVGALVLPATRFAALCRREPAISWALLLVLADRLRDVGRQWLDLGGGAITRRVAAQLMQLAVQHGVRNGTDIDITVPGTQAELAMTAAISRESWARVTRELRRRGVISTGRGQVRIHRFEELRRLAR</sequence>
<dbReference type="CDD" id="cd00038">
    <property type="entry name" value="CAP_ED"/>
    <property type="match status" value="1"/>
</dbReference>
<keyword evidence="2" id="KW-0238">DNA-binding</keyword>
<dbReference type="InterPro" id="IPR012318">
    <property type="entry name" value="HTH_CRP"/>
</dbReference>
<feature type="domain" description="HTH crp-type" evidence="5">
    <location>
        <begin position="144"/>
        <end position="217"/>
    </location>
</feature>
<evidence type="ECO:0000259" key="5">
    <source>
        <dbReference type="PROSITE" id="PS51063"/>
    </source>
</evidence>
<evidence type="ECO:0000313" key="7">
    <source>
        <dbReference type="Proteomes" id="UP001500689"/>
    </source>
</evidence>
<reference evidence="7" key="1">
    <citation type="journal article" date="2019" name="Int. J. Syst. Evol. Microbiol.">
        <title>The Global Catalogue of Microorganisms (GCM) 10K type strain sequencing project: providing services to taxonomists for standard genome sequencing and annotation.</title>
        <authorList>
            <consortium name="The Broad Institute Genomics Platform"/>
            <consortium name="The Broad Institute Genome Sequencing Center for Infectious Disease"/>
            <person name="Wu L."/>
            <person name="Ma J."/>
        </authorList>
    </citation>
    <scope>NUCLEOTIDE SEQUENCE [LARGE SCALE GENOMIC DNA]</scope>
    <source>
        <strain evidence="7">JCM 16898</strain>
    </source>
</reference>
<evidence type="ECO:0000256" key="3">
    <source>
        <dbReference type="ARBA" id="ARBA00023163"/>
    </source>
</evidence>